<evidence type="ECO:0000256" key="5">
    <source>
        <dbReference type="SAM" id="Phobius"/>
    </source>
</evidence>
<comment type="subcellular location">
    <subcellularLocation>
        <location evidence="1">Membrane</location>
        <topology evidence="1">Multi-pass membrane protein</topology>
    </subcellularLocation>
</comment>
<organism evidence="7 8">
    <name type="scientific">Flavobacterium restrictum</name>
    <dbReference type="NCBI Taxonomy" id="2594428"/>
    <lineage>
        <taxon>Bacteria</taxon>
        <taxon>Pseudomonadati</taxon>
        <taxon>Bacteroidota</taxon>
        <taxon>Flavobacteriia</taxon>
        <taxon>Flavobacteriales</taxon>
        <taxon>Flavobacteriaceae</taxon>
        <taxon>Flavobacterium</taxon>
    </lineage>
</organism>
<sequence length="195" mass="22755">MRILKFLMFNKFVKMYLQINFSLLEWNKRFKSLILEMWNIPIIFFPILIISMIPKISFGNLNQGNFVWVDIIFSISFSLMMITLINKDFFGGQSTVHRLLGFKVVDVKTNEQASKLKCMLRNVTAPIWMIEVIFLLVNPKRRLGDIIAGTSLIEIESTDPELILVEIQNTKFDKEAKLTLLISIVWAIMFILLFN</sequence>
<keyword evidence="8" id="KW-1185">Reference proteome</keyword>
<evidence type="ECO:0000256" key="2">
    <source>
        <dbReference type="ARBA" id="ARBA00022692"/>
    </source>
</evidence>
<accession>A0A553DQF8</accession>
<evidence type="ECO:0000259" key="6">
    <source>
        <dbReference type="Pfam" id="PF06271"/>
    </source>
</evidence>
<name>A0A553DQF8_9FLAO</name>
<dbReference type="OrthoDB" id="9814143at2"/>
<evidence type="ECO:0000313" key="8">
    <source>
        <dbReference type="Proteomes" id="UP000316371"/>
    </source>
</evidence>
<feature type="transmembrane region" description="Helical" evidence="5">
    <location>
        <begin position="66"/>
        <end position="85"/>
    </location>
</feature>
<dbReference type="InterPro" id="IPR010432">
    <property type="entry name" value="RDD"/>
</dbReference>
<keyword evidence="2 5" id="KW-0812">Transmembrane</keyword>
<feature type="transmembrane region" description="Helical" evidence="5">
    <location>
        <begin position="33"/>
        <end position="54"/>
    </location>
</feature>
<gene>
    <name evidence="7" type="ORF">FNW21_15855</name>
</gene>
<dbReference type="Pfam" id="PF06271">
    <property type="entry name" value="RDD"/>
    <property type="match status" value="1"/>
</dbReference>
<protein>
    <recommendedName>
        <fullName evidence="6">RDD domain-containing protein</fullName>
    </recommendedName>
</protein>
<feature type="transmembrane region" description="Helical" evidence="5">
    <location>
        <begin position="178"/>
        <end position="194"/>
    </location>
</feature>
<evidence type="ECO:0000256" key="1">
    <source>
        <dbReference type="ARBA" id="ARBA00004141"/>
    </source>
</evidence>
<evidence type="ECO:0000256" key="4">
    <source>
        <dbReference type="ARBA" id="ARBA00023136"/>
    </source>
</evidence>
<dbReference type="Proteomes" id="UP000316371">
    <property type="component" value="Unassembled WGS sequence"/>
</dbReference>
<evidence type="ECO:0000313" key="7">
    <source>
        <dbReference type="EMBL" id="TRX34895.1"/>
    </source>
</evidence>
<feature type="domain" description="RDD" evidence="6">
    <location>
        <begin position="27"/>
        <end position="149"/>
    </location>
</feature>
<comment type="caution">
    <text evidence="7">The sequence shown here is derived from an EMBL/GenBank/DDBJ whole genome shotgun (WGS) entry which is preliminary data.</text>
</comment>
<proteinExistence type="predicted"/>
<evidence type="ECO:0000256" key="3">
    <source>
        <dbReference type="ARBA" id="ARBA00022989"/>
    </source>
</evidence>
<keyword evidence="3 5" id="KW-1133">Transmembrane helix</keyword>
<dbReference type="EMBL" id="VJZT01000037">
    <property type="protein sequence ID" value="TRX34895.1"/>
    <property type="molecule type" value="Genomic_DNA"/>
</dbReference>
<keyword evidence="4 5" id="KW-0472">Membrane</keyword>
<reference evidence="7 8" key="1">
    <citation type="submission" date="2019-07" db="EMBL/GenBank/DDBJ databases">
        <title>Novel species of Flavobacterium.</title>
        <authorList>
            <person name="Liu Q."/>
            <person name="Xin Y.-H."/>
        </authorList>
    </citation>
    <scope>NUCLEOTIDE SEQUENCE [LARGE SCALE GENOMIC DNA]</scope>
    <source>
        <strain evidence="7 8">LB1R34</strain>
    </source>
</reference>
<dbReference type="AlphaFoldDB" id="A0A553DQF8"/>